<protein>
    <submittedName>
        <fullName evidence="1">Uncharacterized protein</fullName>
    </submittedName>
</protein>
<reference evidence="2" key="1">
    <citation type="submission" date="2023-07" db="EMBL/GenBank/DDBJ databases">
        <title>Genome-inferred correspondence between phylogeny and metabolic traits in the wild Drosophila gut microbiome.</title>
        <authorList>
            <person name="Bueno E."/>
            <person name="Blow F."/>
            <person name="Douglas A.E."/>
        </authorList>
    </citation>
    <scope>NUCLEOTIDE SEQUENCE [LARGE SCALE GENOMIC DNA]</scope>
    <source>
        <strain evidence="2">JGM97</strain>
    </source>
</reference>
<accession>A0ABS5JET7</accession>
<dbReference type="Proteomes" id="UP000680634">
    <property type="component" value="Unassembled WGS sequence"/>
</dbReference>
<dbReference type="EMBL" id="JAERKB010000004">
    <property type="protein sequence ID" value="MBS0968460.1"/>
    <property type="molecule type" value="Genomic_DNA"/>
</dbReference>
<comment type="caution">
    <text evidence="1">The sequence shown here is derived from an EMBL/GenBank/DDBJ whole genome shotgun (WGS) entry which is preliminary data.</text>
</comment>
<sequence length="129" mass="14632">MDHKKKDKTFNVKDIGEFIAGEGVLSGSVNGKNIFLFERKKQGFFESSVCFCQRRRRFLSNAGSAFAYPALCCRFTTFIPHKNVHFTDVIFIYTSKTNAYYSHSLYRRWLGAGHVCVTAELSQGITPAT</sequence>
<evidence type="ECO:0000313" key="2">
    <source>
        <dbReference type="Proteomes" id="UP000680634"/>
    </source>
</evidence>
<evidence type="ECO:0000313" key="1">
    <source>
        <dbReference type="EMBL" id="MBS0968460.1"/>
    </source>
</evidence>
<name>A0ABS5JET7_9GAMM</name>
<organism evidence="1 2">
    <name type="scientific">Nissabacter archeti</name>
    <dbReference type="NCBI Taxonomy" id="1917880"/>
    <lineage>
        <taxon>Bacteria</taxon>
        <taxon>Pseudomonadati</taxon>
        <taxon>Pseudomonadota</taxon>
        <taxon>Gammaproteobacteria</taxon>
        <taxon>Enterobacterales</taxon>
        <taxon>Yersiniaceae</taxon>
        <taxon>Nissabacter</taxon>
    </lineage>
</organism>
<proteinExistence type="predicted"/>
<dbReference type="RefSeq" id="WP_146000863.1">
    <property type="nucleotide sequence ID" value="NZ_JAERKB010000004.1"/>
</dbReference>
<keyword evidence="2" id="KW-1185">Reference proteome</keyword>
<gene>
    <name evidence="1" type="ORF">JK232_06115</name>
</gene>